<dbReference type="CDD" id="cd00383">
    <property type="entry name" value="trans_reg_C"/>
    <property type="match status" value="1"/>
</dbReference>
<proteinExistence type="predicted"/>
<evidence type="ECO:0000259" key="8">
    <source>
        <dbReference type="PROSITE" id="PS50110"/>
    </source>
</evidence>
<dbReference type="SMART" id="SM00862">
    <property type="entry name" value="Trans_reg_C"/>
    <property type="match status" value="1"/>
</dbReference>
<dbReference type="PROSITE" id="PS51755">
    <property type="entry name" value="OMPR_PHOB"/>
    <property type="match status" value="1"/>
</dbReference>
<evidence type="ECO:0000256" key="7">
    <source>
        <dbReference type="PROSITE-ProRule" id="PRU01091"/>
    </source>
</evidence>
<feature type="modified residue" description="4-aspartylphosphate" evidence="6">
    <location>
        <position position="51"/>
    </location>
</feature>
<dbReference type="Gene3D" id="3.40.50.2300">
    <property type="match status" value="1"/>
</dbReference>
<evidence type="ECO:0000256" key="5">
    <source>
        <dbReference type="ARBA" id="ARBA00023163"/>
    </source>
</evidence>
<dbReference type="RefSeq" id="WP_347613672.1">
    <property type="nucleotide sequence ID" value="NZ_JBDPZC010000026.1"/>
</dbReference>
<evidence type="ECO:0000256" key="6">
    <source>
        <dbReference type="PROSITE-ProRule" id="PRU00169"/>
    </source>
</evidence>
<keyword evidence="3" id="KW-0805">Transcription regulation</keyword>
<dbReference type="Gene3D" id="1.10.10.10">
    <property type="entry name" value="Winged helix-like DNA-binding domain superfamily/Winged helix DNA-binding domain"/>
    <property type="match status" value="1"/>
</dbReference>
<dbReference type="InterPro" id="IPR001867">
    <property type="entry name" value="OmpR/PhoB-type_DNA-bd"/>
</dbReference>
<dbReference type="Pfam" id="PF00072">
    <property type="entry name" value="Response_reg"/>
    <property type="match status" value="1"/>
</dbReference>
<dbReference type="InterPro" id="IPR036388">
    <property type="entry name" value="WH-like_DNA-bd_sf"/>
</dbReference>
<feature type="domain" description="Response regulatory" evidence="8">
    <location>
        <begin position="2"/>
        <end position="116"/>
    </location>
</feature>
<dbReference type="Pfam" id="PF00486">
    <property type="entry name" value="Trans_reg_C"/>
    <property type="match status" value="1"/>
</dbReference>
<feature type="domain" description="OmpR/PhoB-type" evidence="9">
    <location>
        <begin position="124"/>
        <end position="220"/>
    </location>
</feature>
<dbReference type="SUPFAM" id="SSF52172">
    <property type="entry name" value="CheY-like"/>
    <property type="match status" value="1"/>
</dbReference>
<accession>A0ABV0GLT9</accession>
<dbReference type="InterPro" id="IPR001789">
    <property type="entry name" value="Sig_transdc_resp-reg_receiver"/>
</dbReference>
<evidence type="ECO:0000259" key="9">
    <source>
        <dbReference type="PROSITE" id="PS51755"/>
    </source>
</evidence>
<sequence length="229" mass="25838">MQILLIEDDPIISWELQLRWKQLGWAVQVCERLDRATEVVVGLTPDLLVLDLSLPDGDGLLWLQQWRKGDPRTPVLVLTARDQVADRVAGLKAGADDYLVKPFSVEELDARMEALLRRSVASRTRRAQLGRLSWLPDEGMVSCDGRPLELNPREFEVLGLLIQRAPRLVPKRVLLDALAERNLEVGDSAIEVYVSRLRKKLLDCQVRIETSRGFGYRLVLDAGPEQGLA</sequence>
<dbReference type="InterPro" id="IPR011006">
    <property type="entry name" value="CheY-like_superfamily"/>
</dbReference>
<dbReference type="InterPro" id="IPR039420">
    <property type="entry name" value="WalR-like"/>
</dbReference>
<dbReference type="EMBL" id="JBDPZC010000026">
    <property type="protein sequence ID" value="MEO3715919.1"/>
    <property type="molecule type" value="Genomic_DNA"/>
</dbReference>
<dbReference type="Proteomes" id="UP001462640">
    <property type="component" value="Unassembled WGS sequence"/>
</dbReference>
<evidence type="ECO:0000256" key="2">
    <source>
        <dbReference type="ARBA" id="ARBA00023012"/>
    </source>
</evidence>
<evidence type="ECO:0000256" key="4">
    <source>
        <dbReference type="ARBA" id="ARBA00023125"/>
    </source>
</evidence>
<dbReference type="PANTHER" id="PTHR48111">
    <property type="entry name" value="REGULATOR OF RPOS"/>
    <property type="match status" value="1"/>
</dbReference>
<evidence type="ECO:0000313" key="10">
    <source>
        <dbReference type="EMBL" id="MEO3715919.1"/>
    </source>
</evidence>
<reference evidence="10 11" key="1">
    <citation type="submission" date="2024-05" db="EMBL/GenBank/DDBJ databases">
        <title>Roseateles sp. 2.12 16S ribosomal RNA gene Genome sequencing and assembly.</title>
        <authorList>
            <person name="Woo H."/>
        </authorList>
    </citation>
    <scope>NUCLEOTIDE SEQUENCE [LARGE SCALE GENOMIC DNA]</scope>
    <source>
        <strain evidence="10 11">2.12</strain>
    </source>
</reference>
<protein>
    <submittedName>
        <fullName evidence="10">Response regulator transcription factor</fullName>
    </submittedName>
</protein>
<gene>
    <name evidence="10" type="ORF">ABDJ40_24355</name>
</gene>
<keyword evidence="1 6" id="KW-0597">Phosphoprotein</keyword>
<keyword evidence="11" id="KW-1185">Reference proteome</keyword>
<evidence type="ECO:0000256" key="1">
    <source>
        <dbReference type="ARBA" id="ARBA00022553"/>
    </source>
</evidence>
<comment type="caution">
    <text evidence="10">The sequence shown here is derived from an EMBL/GenBank/DDBJ whole genome shotgun (WGS) entry which is preliminary data.</text>
</comment>
<evidence type="ECO:0000313" key="11">
    <source>
        <dbReference type="Proteomes" id="UP001462640"/>
    </source>
</evidence>
<feature type="DNA-binding region" description="OmpR/PhoB-type" evidence="7">
    <location>
        <begin position="124"/>
        <end position="220"/>
    </location>
</feature>
<dbReference type="SMART" id="SM00448">
    <property type="entry name" value="REC"/>
    <property type="match status" value="1"/>
</dbReference>
<keyword evidence="4 7" id="KW-0238">DNA-binding</keyword>
<dbReference type="Gene3D" id="6.10.250.690">
    <property type="match status" value="1"/>
</dbReference>
<dbReference type="PANTHER" id="PTHR48111:SF1">
    <property type="entry name" value="TWO-COMPONENT RESPONSE REGULATOR ORR33"/>
    <property type="match status" value="1"/>
</dbReference>
<keyword evidence="5" id="KW-0804">Transcription</keyword>
<keyword evidence="2" id="KW-0902">Two-component regulatory system</keyword>
<organism evidence="10 11">
    <name type="scientific">Roseateles flavus</name>
    <dbReference type="NCBI Taxonomy" id="3149041"/>
    <lineage>
        <taxon>Bacteria</taxon>
        <taxon>Pseudomonadati</taxon>
        <taxon>Pseudomonadota</taxon>
        <taxon>Betaproteobacteria</taxon>
        <taxon>Burkholderiales</taxon>
        <taxon>Sphaerotilaceae</taxon>
        <taxon>Roseateles</taxon>
    </lineage>
</organism>
<evidence type="ECO:0000256" key="3">
    <source>
        <dbReference type="ARBA" id="ARBA00023015"/>
    </source>
</evidence>
<dbReference type="PROSITE" id="PS50110">
    <property type="entry name" value="RESPONSE_REGULATORY"/>
    <property type="match status" value="1"/>
</dbReference>
<name>A0ABV0GLT9_9BURK</name>